<accession>A0A7V5P1C1</accession>
<dbReference type="Gene3D" id="2.30.30.110">
    <property type="match status" value="1"/>
</dbReference>
<evidence type="ECO:0000313" key="1">
    <source>
        <dbReference type="EMBL" id="HHI98083.1"/>
    </source>
</evidence>
<dbReference type="Pfam" id="PF02452">
    <property type="entry name" value="PemK_toxin"/>
    <property type="match status" value="1"/>
</dbReference>
<evidence type="ECO:0008006" key="2">
    <source>
        <dbReference type="Google" id="ProtNLM"/>
    </source>
</evidence>
<dbReference type="InterPro" id="IPR003477">
    <property type="entry name" value="PemK-like"/>
</dbReference>
<dbReference type="AlphaFoldDB" id="A0A7V5P1C1"/>
<sequence length="53" mass="5794">MKSGEEYVPDRGDLLWLSFSPQKGHEQAGRRPAVCLSPSIYNGKTGLGLFCPV</sequence>
<reference evidence="1" key="1">
    <citation type="journal article" date="2020" name="mSystems">
        <title>Genome- and Community-Level Interaction Insights into Carbon Utilization and Element Cycling Functions of Hydrothermarchaeota in Hydrothermal Sediment.</title>
        <authorList>
            <person name="Zhou Z."/>
            <person name="Liu Y."/>
            <person name="Xu W."/>
            <person name="Pan J."/>
            <person name="Luo Z.H."/>
            <person name="Li M."/>
        </authorList>
    </citation>
    <scope>NUCLEOTIDE SEQUENCE [LARGE SCALE GENOMIC DNA]</scope>
    <source>
        <strain evidence="1">HyVt-533</strain>
    </source>
</reference>
<dbReference type="GO" id="GO:0003677">
    <property type="term" value="F:DNA binding"/>
    <property type="evidence" value="ECO:0007669"/>
    <property type="project" value="InterPro"/>
</dbReference>
<dbReference type="Proteomes" id="UP000886101">
    <property type="component" value="Unassembled WGS sequence"/>
</dbReference>
<dbReference type="EMBL" id="DROK01000280">
    <property type="protein sequence ID" value="HHI98083.1"/>
    <property type="molecule type" value="Genomic_DNA"/>
</dbReference>
<gene>
    <name evidence="1" type="ORF">ENJ96_09580</name>
</gene>
<comment type="caution">
    <text evidence="1">The sequence shown here is derived from an EMBL/GenBank/DDBJ whole genome shotgun (WGS) entry which is preliminary data.</text>
</comment>
<dbReference type="InterPro" id="IPR011067">
    <property type="entry name" value="Plasmid_toxin/cell-grow_inhib"/>
</dbReference>
<name>A0A7V5P1C1_9BACT</name>
<protein>
    <recommendedName>
        <fullName evidence="2">Type II toxin-antitoxin system PemK/MazF family toxin</fullName>
    </recommendedName>
</protein>
<proteinExistence type="predicted"/>
<dbReference type="SUPFAM" id="SSF50118">
    <property type="entry name" value="Cell growth inhibitor/plasmid maintenance toxic component"/>
    <property type="match status" value="1"/>
</dbReference>
<organism evidence="1">
    <name type="scientific">Thermodesulfatator atlanticus</name>
    <dbReference type="NCBI Taxonomy" id="501497"/>
    <lineage>
        <taxon>Bacteria</taxon>
        <taxon>Pseudomonadati</taxon>
        <taxon>Thermodesulfobacteriota</taxon>
        <taxon>Thermodesulfobacteria</taxon>
        <taxon>Thermodesulfobacteriales</taxon>
        <taxon>Thermodesulfatatoraceae</taxon>
        <taxon>Thermodesulfatator</taxon>
    </lineage>
</organism>